<dbReference type="GO" id="GO:0006352">
    <property type="term" value="P:DNA-templated transcription initiation"/>
    <property type="evidence" value="ECO:0007669"/>
    <property type="project" value="InterPro"/>
</dbReference>
<dbReference type="eggNOG" id="COG1191">
    <property type="taxonomic scope" value="Bacteria"/>
</dbReference>
<sequence>MMVEKGWIIAARKGDDKAREQVLMSLQRVIERQASQLTYYNISLEWDDLLAVGLIAANECIDLYNLESEIPFEAFASKVIRNKMVDYLRTTGTFTKSDVAKYKQGQLTLNKEELSLEALIEQGIEEVGEQGIILELEEALNRLDLRHKQVLQFRYVDNLSVKEVADILGVSPGRVSQLVNEALDLLREDIGIKFNKGDN</sequence>
<protein>
    <submittedName>
        <fullName evidence="7">RNA polymerase sigma factor for flagellar operon</fullName>
    </submittedName>
</protein>
<evidence type="ECO:0000259" key="5">
    <source>
        <dbReference type="Pfam" id="PF04542"/>
    </source>
</evidence>
<evidence type="ECO:0000313" key="8">
    <source>
        <dbReference type="Proteomes" id="UP000001732"/>
    </source>
</evidence>
<dbReference type="InterPro" id="IPR007627">
    <property type="entry name" value="RNA_pol_sigma70_r2"/>
</dbReference>
<dbReference type="InterPro" id="IPR014284">
    <property type="entry name" value="RNA_pol_sigma-70_dom"/>
</dbReference>
<dbReference type="Pfam" id="PF04545">
    <property type="entry name" value="Sigma70_r4"/>
    <property type="match status" value="1"/>
</dbReference>
<dbReference type="InterPro" id="IPR036388">
    <property type="entry name" value="WH-like_DNA-bd_sf"/>
</dbReference>
<dbReference type="RefSeq" id="WP_012544868.1">
    <property type="nucleotide sequence ID" value="NC_011295.1"/>
</dbReference>
<dbReference type="AlphaFoldDB" id="B5Y7B6"/>
<organism evidence="7 8">
    <name type="scientific">Coprothermobacter proteolyticus (strain ATCC 35245 / DSM 5265 / OCM 4 / BT)</name>
    <dbReference type="NCBI Taxonomy" id="309798"/>
    <lineage>
        <taxon>Bacteria</taxon>
        <taxon>Pseudomonadati</taxon>
        <taxon>Coprothermobacterota</taxon>
        <taxon>Coprothermobacteria</taxon>
        <taxon>Coprothermobacterales</taxon>
        <taxon>Coprothermobacteraceae</taxon>
        <taxon>Coprothermobacter</taxon>
    </lineage>
</organism>
<dbReference type="InterPro" id="IPR013324">
    <property type="entry name" value="RNA_pol_sigma_r3/r4-like"/>
</dbReference>
<dbReference type="Pfam" id="PF04542">
    <property type="entry name" value="Sigma70_r2"/>
    <property type="match status" value="1"/>
</dbReference>
<keyword evidence="7" id="KW-0282">Flagellum</keyword>
<gene>
    <name evidence="7" type="ordered locus">COPRO5265_0296</name>
</gene>
<dbReference type="HOGENOM" id="CLU_1370152_0_0_9"/>
<keyword evidence="4" id="KW-0804">Transcription</keyword>
<dbReference type="GO" id="GO:0003677">
    <property type="term" value="F:DNA binding"/>
    <property type="evidence" value="ECO:0007669"/>
    <property type="project" value="UniProtKB-KW"/>
</dbReference>
<evidence type="ECO:0000256" key="3">
    <source>
        <dbReference type="ARBA" id="ARBA00023125"/>
    </source>
</evidence>
<dbReference type="STRING" id="309798.COPRO5265_0296"/>
<keyword evidence="3" id="KW-0238">DNA-binding</keyword>
<keyword evidence="2" id="KW-0731">Sigma factor</keyword>
<evidence type="ECO:0000256" key="4">
    <source>
        <dbReference type="ARBA" id="ARBA00023163"/>
    </source>
</evidence>
<feature type="domain" description="RNA polymerase sigma-70 region 2" evidence="5">
    <location>
        <begin position="37"/>
        <end position="91"/>
    </location>
</feature>
<evidence type="ECO:0000259" key="6">
    <source>
        <dbReference type="Pfam" id="PF04545"/>
    </source>
</evidence>
<dbReference type="SUPFAM" id="SSF88946">
    <property type="entry name" value="Sigma2 domain of RNA polymerase sigma factors"/>
    <property type="match status" value="1"/>
</dbReference>
<proteinExistence type="predicted"/>
<dbReference type="InterPro" id="IPR007630">
    <property type="entry name" value="RNA_pol_sigma70_r4"/>
</dbReference>
<evidence type="ECO:0000256" key="2">
    <source>
        <dbReference type="ARBA" id="ARBA00023082"/>
    </source>
</evidence>
<dbReference type="Gene3D" id="1.10.1740.10">
    <property type="match status" value="1"/>
</dbReference>
<dbReference type="KEGG" id="cpo:COPRO5265_0296"/>
<keyword evidence="7" id="KW-0969">Cilium</keyword>
<keyword evidence="8" id="KW-1185">Reference proteome</keyword>
<dbReference type="InterPro" id="IPR013325">
    <property type="entry name" value="RNA_pol_sigma_r2"/>
</dbReference>
<keyword evidence="1" id="KW-0805">Transcription regulation</keyword>
<dbReference type="Gene3D" id="1.10.10.10">
    <property type="entry name" value="Winged helix-like DNA-binding domain superfamily/Winged helix DNA-binding domain"/>
    <property type="match status" value="1"/>
</dbReference>
<dbReference type="NCBIfam" id="TIGR02937">
    <property type="entry name" value="sigma70-ECF"/>
    <property type="match status" value="1"/>
</dbReference>
<dbReference type="Proteomes" id="UP000001732">
    <property type="component" value="Chromosome"/>
</dbReference>
<reference evidence="8" key="1">
    <citation type="submission" date="2008-08" db="EMBL/GenBank/DDBJ databases">
        <title>The complete genome sequence of Coprothermobacter proteolyticus strain ATCC 5245 / DSM 5265 / BT.</title>
        <authorList>
            <person name="Dodson R.J."/>
            <person name="Durkin A.S."/>
            <person name="Wu M."/>
            <person name="Eisen J."/>
            <person name="Sutton G."/>
        </authorList>
    </citation>
    <scope>NUCLEOTIDE SEQUENCE [LARGE SCALE GENOMIC DNA]</scope>
    <source>
        <strain evidence="8">ATCC 35245 / DSM 5265 / OCM 4 / BT</strain>
    </source>
</reference>
<dbReference type="CDD" id="cd06171">
    <property type="entry name" value="Sigma70_r4"/>
    <property type="match status" value="1"/>
</dbReference>
<accession>B5Y7B6</accession>
<keyword evidence="7" id="KW-0966">Cell projection</keyword>
<dbReference type="SUPFAM" id="SSF88659">
    <property type="entry name" value="Sigma3 and sigma4 domains of RNA polymerase sigma factors"/>
    <property type="match status" value="1"/>
</dbReference>
<evidence type="ECO:0000313" key="7">
    <source>
        <dbReference type="EMBL" id="ACI18218.1"/>
    </source>
</evidence>
<dbReference type="PANTHER" id="PTHR30385:SF7">
    <property type="entry name" value="RNA POLYMERASE SIGMA FACTOR FLIA"/>
    <property type="match status" value="1"/>
</dbReference>
<dbReference type="GO" id="GO:0016987">
    <property type="term" value="F:sigma factor activity"/>
    <property type="evidence" value="ECO:0007669"/>
    <property type="project" value="UniProtKB-KW"/>
</dbReference>
<name>B5Y7B6_COPPD</name>
<dbReference type="EMBL" id="CP001145">
    <property type="protein sequence ID" value="ACI18218.1"/>
    <property type="molecule type" value="Genomic_DNA"/>
</dbReference>
<feature type="domain" description="RNA polymerase sigma-70 region 4" evidence="6">
    <location>
        <begin position="139"/>
        <end position="188"/>
    </location>
</feature>
<reference evidence="7 8" key="2">
    <citation type="journal article" date="2014" name="Genome Announc.">
        <title>Complete Genome Sequence of Coprothermobacter proteolyticus DSM 5265.</title>
        <authorList>
            <person name="Alexiev A."/>
            <person name="Coil D.A."/>
            <person name="Badger J.H."/>
            <person name="Enticknap J."/>
            <person name="Ward N."/>
            <person name="Robb F.T."/>
            <person name="Eisen J.A."/>
        </authorList>
    </citation>
    <scope>NUCLEOTIDE SEQUENCE [LARGE SCALE GENOMIC DNA]</scope>
    <source>
        <strain evidence="8">ATCC 35245 / DSM 5265 / OCM 4 / BT</strain>
    </source>
</reference>
<evidence type="ECO:0000256" key="1">
    <source>
        <dbReference type="ARBA" id="ARBA00023015"/>
    </source>
</evidence>
<dbReference type="PANTHER" id="PTHR30385">
    <property type="entry name" value="SIGMA FACTOR F FLAGELLAR"/>
    <property type="match status" value="1"/>
</dbReference>